<comment type="similarity">
    <text evidence="2 8">Belongs to the zinc-containing alcohol dehydrogenase family.</text>
</comment>
<reference evidence="10 11" key="1">
    <citation type="journal article" date="2012" name="Proc. Natl. Acad. Sci. U.S.A.">
        <title>Comparative genomics of Ceriporiopsis subvermispora and Phanerochaete chrysosporium provide insight into selective ligninolysis.</title>
        <authorList>
            <person name="Fernandez-Fueyo E."/>
            <person name="Ruiz-Duenas F.J."/>
            <person name="Ferreira P."/>
            <person name="Floudas D."/>
            <person name="Hibbett D.S."/>
            <person name="Canessa P."/>
            <person name="Larrondo L.F."/>
            <person name="James T.Y."/>
            <person name="Seelenfreund D."/>
            <person name="Lobos S."/>
            <person name="Polanco R."/>
            <person name="Tello M."/>
            <person name="Honda Y."/>
            <person name="Watanabe T."/>
            <person name="Watanabe T."/>
            <person name="Ryu J.S."/>
            <person name="Kubicek C.P."/>
            <person name="Schmoll M."/>
            <person name="Gaskell J."/>
            <person name="Hammel K.E."/>
            <person name="St John F.J."/>
            <person name="Vanden Wymelenberg A."/>
            <person name="Sabat G."/>
            <person name="Splinter BonDurant S."/>
            <person name="Syed K."/>
            <person name="Yadav J.S."/>
            <person name="Doddapaneni H."/>
            <person name="Subramanian V."/>
            <person name="Lavin J.L."/>
            <person name="Oguiza J.A."/>
            <person name="Perez G."/>
            <person name="Pisabarro A.G."/>
            <person name="Ramirez L."/>
            <person name="Santoyo F."/>
            <person name="Master E."/>
            <person name="Coutinho P.M."/>
            <person name="Henrissat B."/>
            <person name="Lombard V."/>
            <person name="Magnuson J.K."/>
            <person name="Kuees U."/>
            <person name="Hori C."/>
            <person name="Igarashi K."/>
            <person name="Samejima M."/>
            <person name="Held B.W."/>
            <person name="Barry K.W."/>
            <person name="LaButti K.M."/>
            <person name="Lapidus A."/>
            <person name="Lindquist E.A."/>
            <person name="Lucas S.M."/>
            <person name="Riley R."/>
            <person name="Salamov A.A."/>
            <person name="Hoffmeister D."/>
            <person name="Schwenk D."/>
            <person name="Hadar Y."/>
            <person name="Yarden O."/>
            <person name="de Vries R.P."/>
            <person name="Wiebenga A."/>
            <person name="Stenlid J."/>
            <person name="Eastwood D."/>
            <person name="Grigoriev I.V."/>
            <person name="Berka R.M."/>
            <person name="Blanchette R.A."/>
            <person name="Kersten P."/>
            <person name="Martinez A.T."/>
            <person name="Vicuna R."/>
            <person name="Cullen D."/>
        </authorList>
    </citation>
    <scope>NUCLEOTIDE SEQUENCE [LARGE SCALE GENOMIC DNA]</scope>
    <source>
        <strain evidence="10 11">B</strain>
    </source>
</reference>
<dbReference type="Pfam" id="PF08240">
    <property type="entry name" value="ADH_N"/>
    <property type="match status" value="1"/>
</dbReference>
<keyword evidence="6" id="KW-0560">Oxidoreductase</keyword>
<evidence type="ECO:0000256" key="3">
    <source>
        <dbReference type="ARBA" id="ARBA00013190"/>
    </source>
</evidence>
<dbReference type="AlphaFoldDB" id="M2QHN1"/>
<dbReference type="GO" id="GO:0005737">
    <property type="term" value="C:cytoplasm"/>
    <property type="evidence" value="ECO:0007669"/>
    <property type="project" value="TreeGrafter"/>
</dbReference>
<dbReference type="PROSITE" id="PS00059">
    <property type="entry name" value="ADH_ZINC"/>
    <property type="match status" value="1"/>
</dbReference>
<dbReference type="Pfam" id="PF00107">
    <property type="entry name" value="ADH_zinc_N"/>
    <property type="match status" value="1"/>
</dbReference>
<dbReference type="InterPro" id="IPR011032">
    <property type="entry name" value="GroES-like_sf"/>
</dbReference>
<dbReference type="Gene3D" id="3.40.50.720">
    <property type="entry name" value="NAD(P)-binding Rossmann-like Domain"/>
    <property type="match status" value="1"/>
</dbReference>
<evidence type="ECO:0000256" key="1">
    <source>
        <dbReference type="ARBA" id="ARBA00001947"/>
    </source>
</evidence>
<dbReference type="InterPro" id="IPR013149">
    <property type="entry name" value="ADH-like_C"/>
</dbReference>
<organism evidence="10 11">
    <name type="scientific">Ceriporiopsis subvermispora (strain B)</name>
    <name type="common">White-rot fungus</name>
    <name type="synonym">Gelatoporia subvermispora</name>
    <dbReference type="NCBI Taxonomy" id="914234"/>
    <lineage>
        <taxon>Eukaryota</taxon>
        <taxon>Fungi</taxon>
        <taxon>Dikarya</taxon>
        <taxon>Basidiomycota</taxon>
        <taxon>Agaricomycotina</taxon>
        <taxon>Agaricomycetes</taxon>
        <taxon>Polyporales</taxon>
        <taxon>Gelatoporiaceae</taxon>
        <taxon>Gelatoporia</taxon>
    </lineage>
</organism>
<protein>
    <recommendedName>
        <fullName evidence="3">alcohol dehydrogenase</fullName>
        <ecNumber evidence="3">1.1.1.1</ecNumber>
    </recommendedName>
</protein>
<dbReference type="InterPro" id="IPR013154">
    <property type="entry name" value="ADH-like_N"/>
</dbReference>
<evidence type="ECO:0000256" key="8">
    <source>
        <dbReference type="RuleBase" id="RU361277"/>
    </source>
</evidence>
<dbReference type="OrthoDB" id="1879366at2759"/>
<comment type="cofactor">
    <cofactor evidence="1 8">
        <name>Zn(2+)</name>
        <dbReference type="ChEBI" id="CHEBI:29105"/>
    </cofactor>
</comment>
<dbReference type="Gene3D" id="3.90.180.10">
    <property type="entry name" value="Medium-chain alcohol dehydrogenases, catalytic domain"/>
    <property type="match status" value="1"/>
</dbReference>
<dbReference type="FunFam" id="3.40.50.720:FF:000039">
    <property type="entry name" value="Alcohol dehydrogenase AdhP"/>
    <property type="match status" value="1"/>
</dbReference>
<dbReference type="SUPFAM" id="SSF50129">
    <property type="entry name" value="GroES-like"/>
    <property type="match status" value="1"/>
</dbReference>
<evidence type="ECO:0000256" key="6">
    <source>
        <dbReference type="ARBA" id="ARBA00023002"/>
    </source>
</evidence>
<dbReference type="EMBL" id="KB445798">
    <property type="protein sequence ID" value="EMD36543.1"/>
    <property type="molecule type" value="Genomic_DNA"/>
</dbReference>
<dbReference type="CDD" id="cd08297">
    <property type="entry name" value="CAD3"/>
    <property type="match status" value="1"/>
</dbReference>
<dbReference type="InterPro" id="IPR020843">
    <property type="entry name" value="ER"/>
</dbReference>
<keyword evidence="5 8" id="KW-0862">Zinc</keyword>
<dbReference type="PANTHER" id="PTHR42940:SF3">
    <property type="entry name" value="ALCOHOL DEHYDROGENASE 1-RELATED"/>
    <property type="match status" value="1"/>
</dbReference>
<evidence type="ECO:0000256" key="2">
    <source>
        <dbReference type="ARBA" id="ARBA00008072"/>
    </source>
</evidence>
<dbReference type="EC" id="1.1.1.1" evidence="3"/>
<dbReference type="SMART" id="SM00829">
    <property type="entry name" value="PKS_ER"/>
    <property type="match status" value="1"/>
</dbReference>
<gene>
    <name evidence="10" type="ORF">CERSUDRAFT_138231</name>
</gene>
<evidence type="ECO:0000259" key="9">
    <source>
        <dbReference type="SMART" id="SM00829"/>
    </source>
</evidence>
<dbReference type="STRING" id="914234.M2QHN1"/>
<evidence type="ECO:0000313" key="10">
    <source>
        <dbReference type="EMBL" id="EMD36543.1"/>
    </source>
</evidence>
<evidence type="ECO:0000256" key="4">
    <source>
        <dbReference type="ARBA" id="ARBA00022723"/>
    </source>
</evidence>
<evidence type="ECO:0000256" key="5">
    <source>
        <dbReference type="ARBA" id="ARBA00022833"/>
    </source>
</evidence>
<accession>M2QHN1</accession>
<dbReference type="Proteomes" id="UP000016930">
    <property type="component" value="Unassembled WGS sequence"/>
</dbReference>
<dbReference type="GO" id="GO:0008270">
    <property type="term" value="F:zinc ion binding"/>
    <property type="evidence" value="ECO:0007669"/>
    <property type="project" value="InterPro"/>
</dbReference>
<dbReference type="PANTHER" id="PTHR42940">
    <property type="entry name" value="ALCOHOL DEHYDROGENASE 1-RELATED"/>
    <property type="match status" value="1"/>
</dbReference>
<dbReference type="InterPro" id="IPR002328">
    <property type="entry name" value="ADH_Zn_CS"/>
</dbReference>
<sequence length="354" mass="37449">MSSSSILSGRAAIIREVGLKTVIETVPAQKQPSELLPGECLVKLEYSGVCHSDLHFMLGEFAPPSLPTVGGHEGVGHIIAIGEQSDRCRFRVGDKVGITLLGSTCMQCELCLSGKEQYCAKFKTLGFEAWGTFSEYVVAHTDYVVPIPANLPSPVATPVLCAGATVYSALKNSMSSVGDWLAVSGAGGGLGHLAIQYGVAMGLRVIAIDTGEEKKNLCLSLGAEQWIDYKESSDVIADVRAAAGGVGPHVALIAIGSHAPYLQASLYLRPMGRLLCVGLPSGPLNGLLLTPFAVRGIKLIGSVLGSRKEIVEALDLAARGKVTPHFEVRPHAEINDVLERMHKGLLVGRVLLKY</sequence>
<dbReference type="HOGENOM" id="CLU_026673_20_1_1"/>
<evidence type="ECO:0000313" key="11">
    <source>
        <dbReference type="Proteomes" id="UP000016930"/>
    </source>
</evidence>
<keyword evidence="11" id="KW-1185">Reference proteome</keyword>
<proteinExistence type="inferred from homology"/>
<keyword evidence="7" id="KW-0520">NAD</keyword>
<dbReference type="InterPro" id="IPR036291">
    <property type="entry name" value="NAD(P)-bd_dom_sf"/>
</dbReference>
<evidence type="ECO:0000256" key="7">
    <source>
        <dbReference type="ARBA" id="ARBA00023027"/>
    </source>
</evidence>
<feature type="domain" description="Enoyl reductase (ER)" evidence="9">
    <location>
        <begin position="18"/>
        <end position="352"/>
    </location>
</feature>
<dbReference type="SUPFAM" id="SSF51735">
    <property type="entry name" value="NAD(P)-binding Rossmann-fold domains"/>
    <property type="match status" value="1"/>
</dbReference>
<keyword evidence="4 8" id="KW-0479">Metal-binding</keyword>
<name>M2QHN1_CERS8</name>
<dbReference type="GO" id="GO:0004022">
    <property type="term" value="F:alcohol dehydrogenase (NAD+) activity"/>
    <property type="evidence" value="ECO:0007669"/>
    <property type="project" value="UniProtKB-EC"/>
</dbReference>